<dbReference type="InterPro" id="IPR014284">
    <property type="entry name" value="RNA_pol_sigma-70_dom"/>
</dbReference>
<dbReference type="Gene3D" id="1.10.10.10">
    <property type="entry name" value="Winged helix-like DNA-binding domain superfamily/Winged helix DNA-binding domain"/>
    <property type="match status" value="1"/>
</dbReference>
<dbReference type="PANTHER" id="PTHR43133">
    <property type="entry name" value="RNA POLYMERASE ECF-TYPE SIGMA FACTO"/>
    <property type="match status" value="1"/>
</dbReference>
<evidence type="ECO:0000259" key="8">
    <source>
        <dbReference type="Pfam" id="PF08281"/>
    </source>
</evidence>
<dbReference type="InterPro" id="IPR013325">
    <property type="entry name" value="RNA_pol_sigma_r2"/>
</dbReference>
<organism evidence="9 10">
    <name type="scientific">Polyangium mundeleinium</name>
    <dbReference type="NCBI Taxonomy" id="2995306"/>
    <lineage>
        <taxon>Bacteria</taxon>
        <taxon>Pseudomonadati</taxon>
        <taxon>Myxococcota</taxon>
        <taxon>Polyangia</taxon>
        <taxon>Polyangiales</taxon>
        <taxon>Polyangiaceae</taxon>
        <taxon>Polyangium</taxon>
    </lineage>
</organism>
<dbReference type="RefSeq" id="WP_271923530.1">
    <property type="nucleotide sequence ID" value="NZ_JAQNDO010000001.1"/>
</dbReference>
<dbReference type="InterPro" id="IPR013324">
    <property type="entry name" value="RNA_pol_sigma_r3/r4-like"/>
</dbReference>
<name>A0ABT5EV79_9BACT</name>
<evidence type="ECO:0000313" key="10">
    <source>
        <dbReference type="Proteomes" id="UP001221411"/>
    </source>
</evidence>
<gene>
    <name evidence="9" type="ORF">POL67_30610</name>
</gene>
<dbReference type="SUPFAM" id="SSF88659">
    <property type="entry name" value="Sigma3 and sigma4 domains of RNA polymerase sigma factors"/>
    <property type="match status" value="1"/>
</dbReference>
<reference evidence="9 10" key="1">
    <citation type="submission" date="2022-11" db="EMBL/GenBank/DDBJ databases">
        <title>Minimal conservation of predation-associated metabolite biosynthetic gene clusters underscores biosynthetic potential of Myxococcota including descriptions for ten novel species: Archangium lansinium sp. nov., Myxococcus landrumus sp. nov., Nannocystis bai.</title>
        <authorList>
            <person name="Ahearne A."/>
            <person name="Stevens C."/>
            <person name="Dowd S."/>
        </authorList>
    </citation>
    <scope>NUCLEOTIDE SEQUENCE [LARGE SCALE GENOMIC DNA]</scope>
    <source>
        <strain evidence="9 10">RJM3</strain>
    </source>
</reference>
<keyword evidence="2" id="KW-0805">Transcription regulation</keyword>
<accession>A0ABT5EV79</accession>
<dbReference type="EMBL" id="JAQNDO010000001">
    <property type="protein sequence ID" value="MDC0745723.1"/>
    <property type="molecule type" value="Genomic_DNA"/>
</dbReference>
<comment type="caution">
    <text evidence="9">The sequence shown here is derived from an EMBL/GenBank/DDBJ whole genome shotgun (WGS) entry which is preliminary data.</text>
</comment>
<dbReference type="Gene3D" id="1.10.1740.10">
    <property type="match status" value="1"/>
</dbReference>
<comment type="similarity">
    <text evidence="1">Belongs to the sigma-70 factor family. ECF subfamily.</text>
</comment>
<dbReference type="InterPro" id="IPR013249">
    <property type="entry name" value="RNA_pol_sigma70_r4_t2"/>
</dbReference>
<evidence type="ECO:0000256" key="6">
    <source>
        <dbReference type="SAM" id="MobiDB-lite"/>
    </source>
</evidence>
<feature type="domain" description="RNA polymerase sigma-70 region 2" evidence="7">
    <location>
        <begin position="92"/>
        <end position="154"/>
    </location>
</feature>
<keyword evidence="3" id="KW-0731">Sigma factor</keyword>
<evidence type="ECO:0000313" key="9">
    <source>
        <dbReference type="EMBL" id="MDC0745723.1"/>
    </source>
</evidence>
<dbReference type="Pfam" id="PF04542">
    <property type="entry name" value="Sigma70_r2"/>
    <property type="match status" value="1"/>
</dbReference>
<evidence type="ECO:0000256" key="2">
    <source>
        <dbReference type="ARBA" id="ARBA00023015"/>
    </source>
</evidence>
<dbReference type="NCBIfam" id="TIGR02937">
    <property type="entry name" value="sigma70-ECF"/>
    <property type="match status" value="1"/>
</dbReference>
<keyword evidence="5" id="KW-0804">Transcription</keyword>
<proteinExistence type="inferred from homology"/>
<dbReference type="InterPro" id="IPR039425">
    <property type="entry name" value="RNA_pol_sigma-70-like"/>
</dbReference>
<dbReference type="InterPro" id="IPR007627">
    <property type="entry name" value="RNA_pol_sigma70_r2"/>
</dbReference>
<dbReference type="Pfam" id="PF08281">
    <property type="entry name" value="Sigma70_r4_2"/>
    <property type="match status" value="1"/>
</dbReference>
<dbReference type="PANTHER" id="PTHR43133:SF8">
    <property type="entry name" value="RNA POLYMERASE SIGMA FACTOR HI_1459-RELATED"/>
    <property type="match status" value="1"/>
</dbReference>
<dbReference type="InterPro" id="IPR036388">
    <property type="entry name" value="WH-like_DNA-bd_sf"/>
</dbReference>
<evidence type="ECO:0000256" key="1">
    <source>
        <dbReference type="ARBA" id="ARBA00010641"/>
    </source>
</evidence>
<dbReference type="SUPFAM" id="SSF88946">
    <property type="entry name" value="Sigma2 domain of RNA polymerase sigma factors"/>
    <property type="match status" value="1"/>
</dbReference>
<dbReference type="Proteomes" id="UP001221411">
    <property type="component" value="Unassembled WGS sequence"/>
</dbReference>
<evidence type="ECO:0000259" key="7">
    <source>
        <dbReference type="Pfam" id="PF04542"/>
    </source>
</evidence>
<evidence type="ECO:0000256" key="3">
    <source>
        <dbReference type="ARBA" id="ARBA00023082"/>
    </source>
</evidence>
<evidence type="ECO:0000256" key="5">
    <source>
        <dbReference type="ARBA" id="ARBA00023163"/>
    </source>
</evidence>
<sequence>MKRPDERPRSASGKRAPRASSSSETPAAGKRRSASPPPAPTSPSTWCPEGDPPLSPDAVPLDPLHPPVRYPFAEELISGPLPPRDEVFQQLYAREWEFVLRTVERYGVPARDADDIAQEVFSVALRRIEDHDAASSARPWLFVIAMQLATNYRKLARHRMEPLVADWPPEPMSDALAAESALLEGEEQALARELIGRMRPKLREVLVLHDLEEQTMPEIAEKLGVPLKTAYARLKLARAEALRRGRALAASSLAVSTPRPLRPKDLLRVREVLLAYAHQPSHAARASRRRNQPVMYPCAVPVRELSYPRIVFPS</sequence>
<protein>
    <submittedName>
        <fullName evidence="9">Sigma-70 family RNA polymerase sigma factor</fullName>
    </submittedName>
</protein>
<evidence type="ECO:0000256" key="4">
    <source>
        <dbReference type="ARBA" id="ARBA00023125"/>
    </source>
</evidence>
<keyword evidence="4" id="KW-0238">DNA-binding</keyword>
<feature type="domain" description="RNA polymerase sigma factor 70 region 4 type 2" evidence="8">
    <location>
        <begin position="191"/>
        <end position="239"/>
    </location>
</feature>
<feature type="region of interest" description="Disordered" evidence="6">
    <location>
        <begin position="1"/>
        <end position="62"/>
    </location>
</feature>
<keyword evidence="10" id="KW-1185">Reference proteome</keyword>